<dbReference type="PANTHER" id="PTHR34352">
    <property type="entry name" value="PROTEIN YHFA"/>
    <property type="match status" value="1"/>
</dbReference>
<dbReference type="InterPro" id="IPR036102">
    <property type="entry name" value="OsmC/Ohrsf"/>
</dbReference>
<dbReference type="Pfam" id="PF02566">
    <property type="entry name" value="OsmC"/>
    <property type="match status" value="1"/>
</dbReference>
<keyword evidence="2" id="KW-1185">Reference proteome</keyword>
<dbReference type="Gene3D" id="2.20.25.10">
    <property type="match status" value="1"/>
</dbReference>
<evidence type="ECO:0000313" key="1">
    <source>
        <dbReference type="EMBL" id="KWW17453.1"/>
    </source>
</evidence>
<sequence>MEVTTNIKWTGELAFTGFTPSGHEIKMDAAEDVGGQNSGARPTELLLQALAGCTGIDIVMILKKMRLEPLTFRMEMEGTRAEEHPKRFTHYHIHYLLEGELPEDKVVRAIRLSKDTYCSVYHSLNASIEVSYSINGVKGRQKI</sequence>
<gene>
    <name evidence="1" type="ORF">AS888_21870</name>
</gene>
<dbReference type="Gene3D" id="3.30.300.20">
    <property type="match status" value="1"/>
</dbReference>
<dbReference type="InterPro" id="IPR003718">
    <property type="entry name" value="OsmC/Ohr_fam"/>
</dbReference>
<proteinExistence type="predicted"/>
<dbReference type="InterPro" id="IPR015946">
    <property type="entry name" value="KH_dom-like_a/b"/>
</dbReference>
<dbReference type="PANTHER" id="PTHR34352:SF1">
    <property type="entry name" value="PROTEIN YHFA"/>
    <property type="match status" value="1"/>
</dbReference>
<accession>A0A109MX09</accession>
<protein>
    <submittedName>
        <fullName evidence="1">Peroxiredoxin</fullName>
    </submittedName>
</protein>
<dbReference type="SUPFAM" id="SSF82784">
    <property type="entry name" value="OsmC-like"/>
    <property type="match status" value="1"/>
</dbReference>
<dbReference type="EMBL" id="LNNH01000028">
    <property type="protein sequence ID" value="KWW17453.1"/>
    <property type="molecule type" value="Genomic_DNA"/>
</dbReference>
<evidence type="ECO:0000313" key="2">
    <source>
        <dbReference type="Proteomes" id="UP000064189"/>
    </source>
</evidence>
<dbReference type="AlphaFoldDB" id="A0A109MX09"/>
<name>A0A109MX09_9BACI</name>
<dbReference type="Proteomes" id="UP000064189">
    <property type="component" value="Unassembled WGS sequence"/>
</dbReference>
<comment type="caution">
    <text evidence="1">The sequence shown here is derived from an EMBL/GenBank/DDBJ whole genome shotgun (WGS) entry which is preliminary data.</text>
</comment>
<organism evidence="1 2">
    <name type="scientific">Peribacillus simplex</name>
    <dbReference type="NCBI Taxonomy" id="1478"/>
    <lineage>
        <taxon>Bacteria</taxon>
        <taxon>Bacillati</taxon>
        <taxon>Bacillota</taxon>
        <taxon>Bacilli</taxon>
        <taxon>Bacillales</taxon>
        <taxon>Bacillaceae</taxon>
        <taxon>Peribacillus</taxon>
    </lineage>
</organism>
<reference evidence="1 2" key="1">
    <citation type="submission" date="2015-11" db="EMBL/GenBank/DDBJ databases">
        <title>Genome Sequence of Bacillus simplex strain VanAntwerpen2.</title>
        <authorList>
            <person name="Couger M.B."/>
        </authorList>
    </citation>
    <scope>NUCLEOTIDE SEQUENCE [LARGE SCALE GENOMIC DNA]</scope>
    <source>
        <strain evidence="1 2">VanAntwerpen02</strain>
    </source>
</reference>